<organism evidence="3">
    <name type="scientific">Nymphaea colorata</name>
    <name type="common">pocket water lily</name>
    <dbReference type="NCBI Taxonomy" id="210225"/>
    <lineage>
        <taxon>Eukaryota</taxon>
        <taxon>Viridiplantae</taxon>
        <taxon>Streptophyta</taxon>
        <taxon>Embryophyta</taxon>
        <taxon>Tracheophyta</taxon>
        <taxon>Spermatophyta</taxon>
        <taxon>Magnoliopsida</taxon>
        <taxon>Nymphaeales</taxon>
        <taxon>Nymphaeaceae</taxon>
        <taxon>Nymphaea</taxon>
    </lineage>
</organism>
<sequence>MPSKTPTVISSLSRRPLFLDKVRGGDRNQRQHRRLRKSKNQPEGIGCDPQPLGYPPRHLDVLNNMILPRDWKAPNGKHFMQYVSHQKSERSDVVRLKEALDQALEYRQART</sequence>
<evidence type="ECO:0000256" key="2">
    <source>
        <dbReference type="SAM" id="MobiDB-lite"/>
    </source>
</evidence>
<dbReference type="InterPro" id="IPR019347">
    <property type="entry name" value="Axonemal_dynein_light_chain"/>
</dbReference>
<feature type="compositionally biased region" description="Polar residues" evidence="2">
    <location>
        <begin position="1"/>
        <end position="13"/>
    </location>
</feature>
<feature type="compositionally biased region" description="Basic and acidic residues" evidence="2">
    <location>
        <begin position="17"/>
        <end position="29"/>
    </location>
</feature>
<proteinExistence type="predicted"/>
<feature type="compositionally biased region" description="Basic residues" evidence="2">
    <location>
        <begin position="30"/>
        <end position="39"/>
    </location>
</feature>
<dbReference type="EMBL" id="LR721928">
    <property type="protein sequence ID" value="VVW85240.1"/>
    <property type="molecule type" value="Genomic_DNA"/>
</dbReference>
<dbReference type="AlphaFoldDB" id="A0A5K1H9N8"/>
<evidence type="ECO:0000256" key="1">
    <source>
        <dbReference type="ARBA" id="ARBA00023054"/>
    </source>
</evidence>
<dbReference type="GO" id="GO:0005737">
    <property type="term" value="C:cytoplasm"/>
    <property type="evidence" value="ECO:0007669"/>
    <property type="project" value="UniProtKB-ARBA"/>
</dbReference>
<name>A0A5K1H9N8_9MAGN</name>
<feature type="region of interest" description="Disordered" evidence="2">
    <location>
        <begin position="1"/>
        <end position="54"/>
    </location>
</feature>
<gene>
    <name evidence="3" type="ORF">NYM_LOCUS29185</name>
</gene>
<dbReference type="Pfam" id="PF10211">
    <property type="entry name" value="Ax_dynein_light"/>
    <property type="match status" value="1"/>
</dbReference>
<protein>
    <submittedName>
        <fullName evidence="3">Uncharacterized protein</fullName>
    </submittedName>
</protein>
<reference evidence="3" key="1">
    <citation type="submission" date="2019-09" db="EMBL/GenBank/DDBJ databases">
        <authorList>
            <person name="Zhang L."/>
        </authorList>
    </citation>
    <scope>NUCLEOTIDE SEQUENCE</scope>
</reference>
<evidence type="ECO:0000313" key="3">
    <source>
        <dbReference type="EMBL" id="VVW85240.1"/>
    </source>
</evidence>
<keyword evidence="1" id="KW-0175">Coiled coil</keyword>
<accession>A0A5K1H9N8</accession>